<gene>
    <name evidence="2" type="ORF">SAMN05216551_102273</name>
</gene>
<dbReference type="AlphaFoldDB" id="A0A1H2PKZ7"/>
<sequence length="253" mass="27403">MLGRSIIRRRDAGARGAPAAPDHRAARRGSPCEYALRMQIALRLVQRANAELFARFGPLPLPDDLQRLTDRQYRDMRALQPDPPHARHSWSSDAIARLSYPSRFPAALVRVAAWTQRSLQQIFDPAPSRAGGVIDGATAAPDGAPRQRASDARPTLRTASSTSATQLASRATHANKTISRLRSTVTAPAHPSARRPPRPCAIIAREKVRRCLGRPALEAPSLRRAGHPGFPASAAVVPLSCRCRAAVAPLPCR</sequence>
<evidence type="ECO:0000313" key="3">
    <source>
        <dbReference type="Proteomes" id="UP000243719"/>
    </source>
</evidence>
<evidence type="ECO:0000313" key="2">
    <source>
        <dbReference type="EMBL" id="SDV47102.1"/>
    </source>
</evidence>
<reference evidence="3" key="1">
    <citation type="submission" date="2016-09" db="EMBL/GenBank/DDBJ databases">
        <authorList>
            <person name="Varghese N."/>
            <person name="Submissions S."/>
        </authorList>
    </citation>
    <scope>NUCLEOTIDE SEQUENCE [LARGE SCALE GENOMIC DNA]</scope>
    <source>
        <strain evidence="3">JS23</strain>
    </source>
</reference>
<dbReference type="Proteomes" id="UP000243719">
    <property type="component" value="Unassembled WGS sequence"/>
</dbReference>
<feature type="region of interest" description="Disordered" evidence="1">
    <location>
        <begin position="126"/>
        <end position="197"/>
    </location>
</feature>
<dbReference type="EMBL" id="FNLO01000002">
    <property type="protein sequence ID" value="SDV47102.1"/>
    <property type="molecule type" value="Genomic_DNA"/>
</dbReference>
<protein>
    <submittedName>
        <fullName evidence="2">Uncharacterized protein</fullName>
    </submittedName>
</protein>
<proteinExistence type="predicted"/>
<name>A0A1H2PKZ7_9BURK</name>
<feature type="compositionally biased region" description="Low complexity" evidence="1">
    <location>
        <begin position="152"/>
        <end position="172"/>
    </location>
</feature>
<organism evidence="2 3">
    <name type="scientific">Chitinasiproducens palmae</name>
    <dbReference type="NCBI Taxonomy" id="1770053"/>
    <lineage>
        <taxon>Bacteria</taxon>
        <taxon>Pseudomonadati</taxon>
        <taxon>Pseudomonadota</taxon>
        <taxon>Betaproteobacteria</taxon>
        <taxon>Burkholderiales</taxon>
        <taxon>Burkholderiaceae</taxon>
        <taxon>Chitinasiproducens</taxon>
    </lineage>
</organism>
<keyword evidence="3" id="KW-1185">Reference proteome</keyword>
<evidence type="ECO:0000256" key="1">
    <source>
        <dbReference type="SAM" id="MobiDB-lite"/>
    </source>
</evidence>
<accession>A0A1H2PKZ7</accession>
<feature type="compositionally biased region" description="Polar residues" evidence="1">
    <location>
        <begin position="174"/>
        <end position="186"/>
    </location>
</feature>